<evidence type="ECO:0000256" key="1">
    <source>
        <dbReference type="SAM" id="MobiDB-lite"/>
    </source>
</evidence>
<dbReference type="PANTHER" id="PTHR47618">
    <property type="entry name" value="BIFUNCTIONAL OLIGORIBONUCLEASE AND PAP PHOSPHATASE NRNA"/>
    <property type="match status" value="1"/>
</dbReference>
<proteinExistence type="predicted"/>
<reference evidence="4" key="2">
    <citation type="journal article" date="2021" name="PeerJ">
        <title>Extensive microbial diversity within the chicken gut microbiome revealed by metagenomics and culture.</title>
        <authorList>
            <person name="Gilroy R."/>
            <person name="Ravi A."/>
            <person name="Getino M."/>
            <person name="Pursley I."/>
            <person name="Horton D.L."/>
            <person name="Alikhan N.F."/>
            <person name="Baker D."/>
            <person name="Gharbi K."/>
            <person name="Hall N."/>
            <person name="Watson M."/>
            <person name="Adriaenssens E.M."/>
            <person name="Foster-Nyarko E."/>
            <person name="Jarju S."/>
            <person name="Secka A."/>
            <person name="Antonio M."/>
            <person name="Oren A."/>
            <person name="Chaudhuri R.R."/>
            <person name="La Ragione R."/>
            <person name="Hildebrand F."/>
            <person name="Pallen M.J."/>
        </authorList>
    </citation>
    <scope>NUCLEOTIDE SEQUENCE</scope>
    <source>
        <strain evidence="4">2889</strain>
    </source>
</reference>
<dbReference type="PANTHER" id="PTHR47618:SF1">
    <property type="entry name" value="BIFUNCTIONAL OLIGORIBONUCLEASE AND PAP PHOSPHATASE NRNA"/>
    <property type="match status" value="1"/>
</dbReference>
<dbReference type="InterPro" id="IPR051319">
    <property type="entry name" value="Oligoribo/pAp-PDE_c-di-AMP_PDE"/>
</dbReference>
<feature type="domain" description="DDH" evidence="2">
    <location>
        <begin position="51"/>
        <end position="203"/>
    </location>
</feature>
<dbReference type="InterPro" id="IPR003156">
    <property type="entry name" value="DHHA1_dom"/>
</dbReference>
<dbReference type="SUPFAM" id="SSF64182">
    <property type="entry name" value="DHH phosphoesterases"/>
    <property type="match status" value="1"/>
</dbReference>
<dbReference type="Pfam" id="PF02272">
    <property type="entry name" value="DHHA1"/>
    <property type="match status" value="1"/>
</dbReference>
<gene>
    <name evidence="4" type="ORF">IAB08_08305</name>
</gene>
<feature type="region of interest" description="Disordered" evidence="1">
    <location>
        <begin position="1"/>
        <end position="21"/>
    </location>
</feature>
<dbReference type="Pfam" id="PF01368">
    <property type="entry name" value="DHH"/>
    <property type="match status" value="1"/>
</dbReference>
<dbReference type="InterPro" id="IPR038763">
    <property type="entry name" value="DHH_sf"/>
</dbReference>
<evidence type="ECO:0000259" key="2">
    <source>
        <dbReference type="Pfam" id="PF01368"/>
    </source>
</evidence>
<dbReference type="Proteomes" id="UP000823612">
    <property type="component" value="Unassembled WGS sequence"/>
</dbReference>
<evidence type="ECO:0000313" key="5">
    <source>
        <dbReference type="Proteomes" id="UP000823612"/>
    </source>
</evidence>
<comment type="caution">
    <text evidence="4">The sequence shown here is derived from an EMBL/GenBank/DDBJ whole genome shotgun (WGS) entry which is preliminary data.</text>
</comment>
<organism evidence="4 5">
    <name type="scientific">Candidatus Pullibacteroides excrementavium</name>
    <dbReference type="NCBI Taxonomy" id="2840905"/>
    <lineage>
        <taxon>Bacteria</taxon>
        <taxon>Pseudomonadati</taxon>
        <taxon>Bacteroidota</taxon>
        <taxon>Bacteroidia</taxon>
        <taxon>Bacteroidales</taxon>
        <taxon>Candidatus Pullibacteroides</taxon>
    </lineage>
</organism>
<evidence type="ECO:0000259" key="3">
    <source>
        <dbReference type="Pfam" id="PF02272"/>
    </source>
</evidence>
<dbReference type="GO" id="GO:0003676">
    <property type="term" value="F:nucleic acid binding"/>
    <property type="evidence" value="ECO:0007669"/>
    <property type="project" value="InterPro"/>
</dbReference>
<evidence type="ECO:0000313" key="4">
    <source>
        <dbReference type="EMBL" id="MBO8433273.1"/>
    </source>
</evidence>
<name>A0A9D9DV58_9BACT</name>
<sequence length="398" mass="44465">MENKREESKANPSGIESNTFRSLAGSPNCKVFVNPKSRCQSLQEAIERASNIAIVGHNNPDGDAVGATQALYQYLLNSGKNAKVIYPNHFAHNLAWMDLHQSSINYQDHPDEIKTVMQGCDLLFVLDFNRVSRTESMAPVLKEKDCVRIMIDHHLDPEWQDFDIAYSDTTVSSTCELLYRVIHAELNPDLIDPHVSNCLYAGISTDTGSFSYSCGHKGIFETIADLISRGLDTVKVHQNIFDNFSESRMRLLGCCLGDRLVVKPEYNTAYMYLSDEDMRKYNYQAGDTEGIVNYGLSMSGIYFAAFFTQRNNRIRMSYRSQGDIDVNIFAKENFGGGGHKNAAGGTSYESLEATLAKFEAALPAFYENSIKPAVEKLKKTGYNPSGYISSEAEENSEQ</sequence>
<dbReference type="InterPro" id="IPR001667">
    <property type="entry name" value="DDH_dom"/>
</dbReference>
<dbReference type="Gene3D" id="3.90.1640.10">
    <property type="entry name" value="inorganic pyrophosphatase (n-terminal core)"/>
    <property type="match status" value="1"/>
</dbReference>
<reference evidence="4" key="1">
    <citation type="submission" date="2020-10" db="EMBL/GenBank/DDBJ databases">
        <authorList>
            <person name="Gilroy R."/>
        </authorList>
    </citation>
    <scope>NUCLEOTIDE SEQUENCE</scope>
    <source>
        <strain evidence="4">2889</strain>
    </source>
</reference>
<dbReference type="AlphaFoldDB" id="A0A9D9DV58"/>
<protein>
    <submittedName>
        <fullName evidence="4">Bifunctional oligoribonuclease/PAP phosphatase NrnA</fullName>
    </submittedName>
</protein>
<feature type="domain" description="DHHA1" evidence="3">
    <location>
        <begin position="272"/>
        <end position="361"/>
    </location>
</feature>
<dbReference type="Gene3D" id="3.10.310.30">
    <property type="match status" value="1"/>
</dbReference>
<accession>A0A9D9DV58</accession>
<feature type="compositionally biased region" description="Polar residues" evidence="1">
    <location>
        <begin position="10"/>
        <end position="21"/>
    </location>
</feature>
<dbReference type="EMBL" id="JADIMZ010000123">
    <property type="protein sequence ID" value="MBO8433273.1"/>
    <property type="molecule type" value="Genomic_DNA"/>
</dbReference>